<accession>A0A510VLM7</accession>
<dbReference type="InterPro" id="IPR006340">
    <property type="entry name" value="DUF436"/>
</dbReference>
<proteinExistence type="inferred from homology"/>
<comment type="caution">
    <text evidence="2">The sequence shown here is derived from an EMBL/GenBank/DDBJ whole genome shotgun (WGS) entry which is preliminary data.</text>
</comment>
<dbReference type="InterPro" id="IPR028345">
    <property type="entry name" value="Antibiotic_NAT-like"/>
</dbReference>
<dbReference type="SUPFAM" id="SSF110710">
    <property type="entry name" value="TTHA0583/YokD-like"/>
    <property type="match status" value="1"/>
</dbReference>
<dbReference type="NCBIfam" id="TIGR01440">
    <property type="entry name" value="TIGR01440 family protein"/>
    <property type="match status" value="1"/>
</dbReference>
<dbReference type="Pfam" id="PF04260">
    <property type="entry name" value="DUF436"/>
    <property type="match status" value="1"/>
</dbReference>
<dbReference type="PIRSF" id="PIRSF007510">
    <property type="entry name" value="UCP007510"/>
    <property type="match status" value="1"/>
</dbReference>
<evidence type="ECO:0000256" key="1">
    <source>
        <dbReference type="HAMAP-Rule" id="MF_00800"/>
    </source>
</evidence>
<gene>
    <name evidence="2" type="primary">yeiF</name>
    <name evidence="2" type="ORF">LSI01_01430</name>
</gene>
<dbReference type="Gene3D" id="3.40.50.10360">
    <property type="entry name" value="Hypothetical protein TT1679"/>
    <property type="match status" value="1"/>
</dbReference>
<sequence>MTMEIETVKKDLEAVLTDYFSTVDLKKGAIFVLGSSTSEVRGEWKGTESSLDVGKAIIETVQSFLKPREINLAVQGCEHINRALLIERSVAEKKELEIVSVKPAIHAGGGTQVAAYQEMTDPVEVEHIVADGGIDIGGTDIGMHVKYVQIPVRLAHRDVGSARVVGLSSRPKLIGGERARYTFTEDNLKDIR</sequence>
<dbReference type="AlphaFoldDB" id="A0A510VLM7"/>
<protein>
    <recommendedName>
        <fullName evidence="1">UPF0340 protein LSI01_01430</fullName>
    </recommendedName>
</protein>
<evidence type="ECO:0000313" key="2">
    <source>
        <dbReference type="EMBL" id="GEK27832.1"/>
    </source>
</evidence>
<organism evidence="2 3">
    <name type="scientific">Furfurilactobacillus siliginis</name>
    <dbReference type="NCBI Taxonomy" id="348151"/>
    <lineage>
        <taxon>Bacteria</taxon>
        <taxon>Bacillati</taxon>
        <taxon>Bacillota</taxon>
        <taxon>Bacilli</taxon>
        <taxon>Lactobacillales</taxon>
        <taxon>Lactobacillaceae</taxon>
        <taxon>Furfurilactobacillus</taxon>
    </lineage>
</organism>
<comment type="similarity">
    <text evidence="1">Belongs to the UPF0340 family.</text>
</comment>
<dbReference type="EMBL" id="BJUD01000002">
    <property type="protein sequence ID" value="GEK27832.1"/>
    <property type="molecule type" value="Genomic_DNA"/>
</dbReference>
<name>A0A510VLM7_9LACO</name>
<dbReference type="HAMAP" id="MF_00800">
    <property type="entry name" value="UPF0340"/>
    <property type="match status" value="1"/>
</dbReference>
<evidence type="ECO:0000313" key="3">
    <source>
        <dbReference type="Proteomes" id="UP000321429"/>
    </source>
</evidence>
<dbReference type="Proteomes" id="UP000321429">
    <property type="component" value="Unassembled WGS sequence"/>
</dbReference>
<reference evidence="2 3" key="1">
    <citation type="submission" date="2019-07" db="EMBL/GenBank/DDBJ databases">
        <title>Whole genome shotgun sequence of Lactobacillus siliginis NBRC 101315.</title>
        <authorList>
            <person name="Hosoyama A."/>
            <person name="Uohara A."/>
            <person name="Ohji S."/>
            <person name="Ichikawa N."/>
        </authorList>
    </citation>
    <scope>NUCLEOTIDE SEQUENCE [LARGE SCALE GENOMIC DNA]</scope>
    <source>
        <strain evidence="2 3">NBRC 101315</strain>
    </source>
</reference>